<proteinExistence type="predicted"/>
<sequence length="74" mass="8147">MRTPDLYNDTHQTRSAPPTAFESLLGDAIERAYAQGIHDLDGLVAYLNRSGPSAPNGQDWTPENYQELMARLGA</sequence>
<organism evidence="2 3">
    <name type="scientific">Ramlibacter aurantiacus</name>
    <dbReference type="NCBI Taxonomy" id="2801330"/>
    <lineage>
        <taxon>Bacteria</taxon>
        <taxon>Pseudomonadati</taxon>
        <taxon>Pseudomonadota</taxon>
        <taxon>Betaproteobacteria</taxon>
        <taxon>Burkholderiales</taxon>
        <taxon>Comamonadaceae</taxon>
        <taxon>Ramlibacter</taxon>
    </lineage>
</organism>
<evidence type="ECO:0000259" key="1">
    <source>
        <dbReference type="Pfam" id="PF20552"/>
    </source>
</evidence>
<evidence type="ECO:0000313" key="3">
    <source>
        <dbReference type="Proteomes" id="UP000613011"/>
    </source>
</evidence>
<dbReference type="Proteomes" id="UP000613011">
    <property type="component" value="Unassembled WGS sequence"/>
</dbReference>
<keyword evidence="3" id="KW-1185">Reference proteome</keyword>
<feature type="domain" description="Recombinase-like" evidence="1">
    <location>
        <begin position="4"/>
        <end position="74"/>
    </location>
</feature>
<reference evidence="2" key="1">
    <citation type="submission" date="2021-01" db="EMBL/GenBank/DDBJ databases">
        <title>Ramlibacter sp. strain AW1 16S ribosomal RNA gene Genome sequencing and assembly.</title>
        <authorList>
            <person name="Kang M."/>
        </authorList>
    </citation>
    <scope>NUCLEOTIDE SEQUENCE</scope>
    <source>
        <strain evidence="2">AW1</strain>
    </source>
</reference>
<dbReference type="RefSeq" id="WP_201683713.1">
    <property type="nucleotide sequence ID" value="NZ_JAEQNA010000002.1"/>
</dbReference>
<dbReference type="AlphaFoldDB" id="A0A937D3E8"/>
<protein>
    <recommendedName>
        <fullName evidence="1">Recombinase-like domain-containing protein</fullName>
    </recommendedName>
</protein>
<dbReference type="InterPro" id="IPR046789">
    <property type="entry name" value="HTH_62"/>
</dbReference>
<evidence type="ECO:0000313" key="2">
    <source>
        <dbReference type="EMBL" id="MBL0420650.1"/>
    </source>
</evidence>
<accession>A0A937D3E8</accession>
<gene>
    <name evidence="2" type="ORF">JI739_09870</name>
</gene>
<dbReference type="Pfam" id="PF20552">
    <property type="entry name" value="HTH_62"/>
    <property type="match status" value="1"/>
</dbReference>
<comment type="caution">
    <text evidence="2">The sequence shown here is derived from an EMBL/GenBank/DDBJ whole genome shotgun (WGS) entry which is preliminary data.</text>
</comment>
<name>A0A937D3E8_9BURK</name>
<dbReference type="EMBL" id="JAEQNA010000002">
    <property type="protein sequence ID" value="MBL0420650.1"/>
    <property type="molecule type" value="Genomic_DNA"/>
</dbReference>